<comment type="caution">
    <text evidence="1">The sequence shown here is derived from an EMBL/GenBank/DDBJ whole genome shotgun (WGS) entry which is preliminary data.</text>
</comment>
<keyword evidence="2" id="KW-1185">Reference proteome</keyword>
<organism evidence="1 2">
    <name type="scientific">Reticulomyxa filosa</name>
    <dbReference type="NCBI Taxonomy" id="46433"/>
    <lineage>
        <taxon>Eukaryota</taxon>
        <taxon>Sar</taxon>
        <taxon>Rhizaria</taxon>
        <taxon>Retaria</taxon>
        <taxon>Foraminifera</taxon>
        <taxon>Monothalamids</taxon>
        <taxon>Reticulomyxidae</taxon>
        <taxon>Reticulomyxa</taxon>
    </lineage>
</organism>
<evidence type="ECO:0000313" key="1">
    <source>
        <dbReference type="EMBL" id="ETN97150.1"/>
    </source>
</evidence>
<accession>X6L774</accession>
<dbReference type="AlphaFoldDB" id="X6L774"/>
<proteinExistence type="predicted"/>
<dbReference type="EMBL" id="ASPP01050632">
    <property type="protein sequence ID" value="ETN97150.1"/>
    <property type="molecule type" value="Genomic_DNA"/>
</dbReference>
<feature type="non-terminal residue" evidence="1">
    <location>
        <position position="190"/>
    </location>
</feature>
<protein>
    <submittedName>
        <fullName evidence="1">Uncharacterized protein</fullName>
    </submittedName>
</protein>
<name>X6L774_RETFI</name>
<dbReference type="OrthoDB" id="427518at2759"/>
<reference evidence="1 2" key="1">
    <citation type="journal article" date="2013" name="Curr. Biol.">
        <title>The Genome of the Foraminiferan Reticulomyxa filosa.</title>
        <authorList>
            <person name="Glockner G."/>
            <person name="Hulsmann N."/>
            <person name="Schleicher M."/>
            <person name="Noegel A.A."/>
            <person name="Eichinger L."/>
            <person name="Gallinger C."/>
            <person name="Pawlowski J."/>
            <person name="Sierra R."/>
            <person name="Euteneuer U."/>
            <person name="Pillet L."/>
            <person name="Moustafa A."/>
            <person name="Platzer M."/>
            <person name="Groth M."/>
            <person name="Szafranski K."/>
            <person name="Schliwa M."/>
        </authorList>
    </citation>
    <scope>NUCLEOTIDE SEQUENCE [LARGE SCALE GENOMIC DNA]</scope>
</reference>
<sequence length="190" mass="22291">QSNETKEHEQVCSILMNEQLTPRYSVMIPFMSGILYNNIISKKDPSGSGLLYFWKLLRSSPPQIVLIHQVMLFMHCLDTCKSDTDNPFLSSQLRTCHKSLVHSFKSWIIAWIHFDDYRSLNKVMGSHLPNFQYVLNHPDIHSCIIDQIKIIQTQFNTLYDKKLIRDRLDLLQYLCISTETSDVVFQCYKQ</sequence>
<feature type="non-terminal residue" evidence="1">
    <location>
        <position position="1"/>
    </location>
</feature>
<gene>
    <name evidence="1" type="ORF">RFI_40381</name>
</gene>
<dbReference type="Proteomes" id="UP000023152">
    <property type="component" value="Unassembled WGS sequence"/>
</dbReference>
<evidence type="ECO:0000313" key="2">
    <source>
        <dbReference type="Proteomes" id="UP000023152"/>
    </source>
</evidence>